<comment type="caution">
    <text evidence="1">The sequence shown here is derived from an EMBL/GenBank/DDBJ whole genome shotgun (WGS) entry which is preliminary data.</text>
</comment>
<name>A0AAD5K5U8_9FUNG</name>
<sequence length="73" mass="7678">MFSTASRRLLQTSRTALRRADPGAANTKMRTGPSYYAATAAIIGIGTGYYASSLAGEHGAKKEADIQTGLRKA</sequence>
<protein>
    <submittedName>
        <fullName evidence="1">Uncharacterized protein</fullName>
    </submittedName>
</protein>
<accession>A0AAD5K5U8</accession>
<proteinExistence type="predicted"/>
<evidence type="ECO:0000313" key="2">
    <source>
        <dbReference type="Proteomes" id="UP001209540"/>
    </source>
</evidence>
<organism evidence="1 2">
    <name type="scientific">Phascolomyces articulosus</name>
    <dbReference type="NCBI Taxonomy" id="60185"/>
    <lineage>
        <taxon>Eukaryota</taxon>
        <taxon>Fungi</taxon>
        <taxon>Fungi incertae sedis</taxon>
        <taxon>Mucoromycota</taxon>
        <taxon>Mucoromycotina</taxon>
        <taxon>Mucoromycetes</taxon>
        <taxon>Mucorales</taxon>
        <taxon>Lichtheimiaceae</taxon>
        <taxon>Phascolomyces</taxon>
    </lineage>
</organism>
<dbReference type="AlphaFoldDB" id="A0AAD5K5U8"/>
<dbReference type="Proteomes" id="UP001209540">
    <property type="component" value="Unassembled WGS sequence"/>
</dbReference>
<reference evidence="1" key="1">
    <citation type="journal article" date="2022" name="IScience">
        <title>Evolution of zygomycete secretomes and the origins of terrestrial fungal ecologies.</title>
        <authorList>
            <person name="Chang Y."/>
            <person name="Wang Y."/>
            <person name="Mondo S."/>
            <person name="Ahrendt S."/>
            <person name="Andreopoulos W."/>
            <person name="Barry K."/>
            <person name="Beard J."/>
            <person name="Benny G.L."/>
            <person name="Blankenship S."/>
            <person name="Bonito G."/>
            <person name="Cuomo C."/>
            <person name="Desiro A."/>
            <person name="Gervers K.A."/>
            <person name="Hundley H."/>
            <person name="Kuo A."/>
            <person name="LaButti K."/>
            <person name="Lang B.F."/>
            <person name="Lipzen A."/>
            <person name="O'Donnell K."/>
            <person name="Pangilinan J."/>
            <person name="Reynolds N."/>
            <person name="Sandor L."/>
            <person name="Smith M.E."/>
            <person name="Tsang A."/>
            <person name="Grigoriev I.V."/>
            <person name="Stajich J.E."/>
            <person name="Spatafora J.W."/>
        </authorList>
    </citation>
    <scope>NUCLEOTIDE SEQUENCE</scope>
    <source>
        <strain evidence="1">RSA 2281</strain>
    </source>
</reference>
<keyword evidence="2" id="KW-1185">Reference proteome</keyword>
<gene>
    <name evidence="1" type="ORF">BDA99DRAFT_562039</name>
</gene>
<reference evidence="1" key="2">
    <citation type="submission" date="2023-02" db="EMBL/GenBank/DDBJ databases">
        <authorList>
            <consortium name="DOE Joint Genome Institute"/>
            <person name="Mondo S.J."/>
            <person name="Chang Y."/>
            <person name="Wang Y."/>
            <person name="Ahrendt S."/>
            <person name="Andreopoulos W."/>
            <person name="Barry K."/>
            <person name="Beard J."/>
            <person name="Benny G.L."/>
            <person name="Blankenship S."/>
            <person name="Bonito G."/>
            <person name="Cuomo C."/>
            <person name="Desiro A."/>
            <person name="Gervers K.A."/>
            <person name="Hundley H."/>
            <person name="Kuo A."/>
            <person name="LaButti K."/>
            <person name="Lang B.F."/>
            <person name="Lipzen A."/>
            <person name="O'Donnell K."/>
            <person name="Pangilinan J."/>
            <person name="Reynolds N."/>
            <person name="Sandor L."/>
            <person name="Smith M.W."/>
            <person name="Tsang A."/>
            <person name="Grigoriev I.V."/>
            <person name="Stajich J.E."/>
            <person name="Spatafora J.W."/>
        </authorList>
    </citation>
    <scope>NUCLEOTIDE SEQUENCE</scope>
    <source>
        <strain evidence="1">RSA 2281</strain>
    </source>
</reference>
<evidence type="ECO:0000313" key="1">
    <source>
        <dbReference type="EMBL" id="KAI9256608.1"/>
    </source>
</evidence>
<dbReference type="EMBL" id="JAIXMP010000021">
    <property type="protein sequence ID" value="KAI9256608.1"/>
    <property type="molecule type" value="Genomic_DNA"/>
</dbReference>